<keyword evidence="1" id="KW-0805">Transcription regulation</keyword>
<dbReference type="InterPro" id="IPR016032">
    <property type="entry name" value="Sig_transdc_resp-reg_C-effctor"/>
</dbReference>
<evidence type="ECO:0000256" key="3">
    <source>
        <dbReference type="ARBA" id="ARBA00023163"/>
    </source>
</evidence>
<dbReference type="GO" id="GO:0003677">
    <property type="term" value="F:DNA binding"/>
    <property type="evidence" value="ECO:0007669"/>
    <property type="project" value="UniProtKB-KW"/>
</dbReference>
<comment type="caution">
    <text evidence="5">The sequence shown here is derived from an EMBL/GenBank/DDBJ whole genome shotgun (WGS) entry which is preliminary data.</text>
</comment>
<evidence type="ECO:0000259" key="4">
    <source>
        <dbReference type="PROSITE" id="PS50043"/>
    </source>
</evidence>
<dbReference type="PANTHER" id="PTHR43214">
    <property type="entry name" value="TWO-COMPONENT RESPONSE REGULATOR"/>
    <property type="match status" value="1"/>
</dbReference>
<proteinExistence type="predicted"/>
<name>A0A967E813_9MICO</name>
<reference evidence="5" key="1">
    <citation type="submission" date="2020-03" db="EMBL/GenBank/DDBJ databases">
        <title>Draft sequencing of Calidifontibacter sp. DB0510.</title>
        <authorList>
            <person name="Kim D.-U."/>
        </authorList>
    </citation>
    <scope>NUCLEOTIDE SEQUENCE</scope>
    <source>
        <strain evidence="5">DB0510</strain>
    </source>
</reference>
<protein>
    <submittedName>
        <fullName evidence="5">Response regulator transcription factor</fullName>
    </submittedName>
</protein>
<dbReference type="AlphaFoldDB" id="A0A967E813"/>
<dbReference type="SMART" id="SM00421">
    <property type="entry name" value="HTH_LUXR"/>
    <property type="match status" value="1"/>
</dbReference>
<evidence type="ECO:0000313" key="5">
    <source>
        <dbReference type="EMBL" id="NHN54737.1"/>
    </source>
</evidence>
<dbReference type="Pfam" id="PF00196">
    <property type="entry name" value="GerE"/>
    <property type="match status" value="1"/>
</dbReference>
<dbReference type="PANTHER" id="PTHR43214:SF41">
    <property type="entry name" value="NITRATE_NITRITE RESPONSE REGULATOR PROTEIN NARP"/>
    <property type="match status" value="1"/>
</dbReference>
<feature type="domain" description="HTH luxR-type" evidence="4">
    <location>
        <begin position="142"/>
        <end position="207"/>
    </location>
</feature>
<dbReference type="SUPFAM" id="SSF52172">
    <property type="entry name" value="CheY-like"/>
    <property type="match status" value="1"/>
</dbReference>
<gene>
    <name evidence="5" type="ORF">G9U51_02935</name>
</gene>
<evidence type="ECO:0000256" key="2">
    <source>
        <dbReference type="ARBA" id="ARBA00023125"/>
    </source>
</evidence>
<dbReference type="InterPro" id="IPR039420">
    <property type="entry name" value="WalR-like"/>
</dbReference>
<dbReference type="InterPro" id="IPR000792">
    <property type="entry name" value="Tscrpt_reg_LuxR_C"/>
</dbReference>
<dbReference type="GO" id="GO:0006355">
    <property type="term" value="P:regulation of DNA-templated transcription"/>
    <property type="evidence" value="ECO:0007669"/>
    <property type="project" value="InterPro"/>
</dbReference>
<evidence type="ECO:0000256" key="1">
    <source>
        <dbReference type="ARBA" id="ARBA00023015"/>
    </source>
</evidence>
<dbReference type="RefSeq" id="WP_166192925.1">
    <property type="nucleotide sequence ID" value="NZ_JAAOIV010000002.1"/>
</dbReference>
<dbReference type="InterPro" id="IPR011006">
    <property type="entry name" value="CheY-like_superfamily"/>
</dbReference>
<accession>A0A967E813</accession>
<keyword evidence="2" id="KW-0238">DNA-binding</keyword>
<keyword evidence="6" id="KW-1185">Reference proteome</keyword>
<organism evidence="5 6">
    <name type="scientific">Metallococcus carri</name>
    <dbReference type="NCBI Taxonomy" id="1656884"/>
    <lineage>
        <taxon>Bacteria</taxon>
        <taxon>Bacillati</taxon>
        <taxon>Actinomycetota</taxon>
        <taxon>Actinomycetes</taxon>
        <taxon>Micrococcales</taxon>
        <taxon>Dermacoccaceae</taxon>
        <taxon>Metallococcus</taxon>
    </lineage>
</organism>
<evidence type="ECO:0000313" key="6">
    <source>
        <dbReference type="Proteomes" id="UP000744769"/>
    </source>
</evidence>
<dbReference type="Proteomes" id="UP000744769">
    <property type="component" value="Unassembled WGS sequence"/>
</dbReference>
<dbReference type="PROSITE" id="PS50043">
    <property type="entry name" value="HTH_LUXR_2"/>
    <property type="match status" value="1"/>
</dbReference>
<dbReference type="SUPFAM" id="SSF46894">
    <property type="entry name" value="C-terminal effector domain of the bipartite response regulators"/>
    <property type="match status" value="1"/>
</dbReference>
<dbReference type="EMBL" id="JAAOIV010000002">
    <property type="protein sequence ID" value="NHN54737.1"/>
    <property type="molecule type" value="Genomic_DNA"/>
</dbReference>
<keyword evidence="3" id="KW-0804">Transcription</keyword>
<dbReference type="Gene3D" id="3.40.50.2300">
    <property type="match status" value="1"/>
</dbReference>
<dbReference type="CDD" id="cd06170">
    <property type="entry name" value="LuxR_C_like"/>
    <property type="match status" value="1"/>
</dbReference>
<dbReference type="PRINTS" id="PR00038">
    <property type="entry name" value="HTHLUXR"/>
</dbReference>
<sequence>MPTDLRPRVAIVNDYEVIVHGVRAMLEPYRDHVRIVEVAASEPVEEPVDVALFDTFSTASPSAPELQTLLENPLVGAVAVYAWNVPTTYVHDAITVGVRGVLPKSLEPKELVRAIERIAAGEIVRPAAGITASGGANVGRDWPGRAEGLTEREADVIALISQGLSNDEITRRLYLSINTVKSYIRTAYRTMGVASRSQAVLWAVQHGFTQSSGHVAVK</sequence>